<dbReference type="Proteomes" id="UP000606730">
    <property type="component" value="Unassembled WGS sequence"/>
</dbReference>
<evidence type="ECO:0000256" key="5">
    <source>
        <dbReference type="ARBA" id="ARBA00022691"/>
    </source>
</evidence>
<evidence type="ECO:0000313" key="7">
    <source>
        <dbReference type="EMBL" id="GGE60765.1"/>
    </source>
</evidence>
<dbReference type="SUPFAM" id="SSF53335">
    <property type="entry name" value="S-adenosyl-L-methionine-dependent methyltransferases"/>
    <property type="match status" value="1"/>
</dbReference>
<dbReference type="PANTHER" id="PTHR43182">
    <property type="entry name" value="COBALT-PRECORRIN-6B C(15)-METHYLTRANSFERASE (DECARBOXYLATING)"/>
    <property type="match status" value="1"/>
</dbReference>
<name>A0A917EMK0_9RHOB</name>
<keyword evidence="5" id="KW-0949">S-adenosyl-L-methionine</keyword>
<sequence>MSDPWVTIIGLTESGKADLGVAAIEAIENADLVIGGARHLELVAAGDKGQPWPIPFAITPVLEARGKQVVVLASSDPFWFGAGSTLADALKPGEWTAIPAPSTFALATSTLGWRLEETLCMGLHAAPFEQLTPVLCPGQKIIATVRDGAAVGELASWLTANGFGPSTLHVLEALGGPRQNVRAAKAQTFDLKDVQAPVSVAITPAGSKGLPRASGLDNDYFAHDGQITKQAVRAMTLSALAPSPGQVLWDLGAGSGSISVEWCLSAPRTRAYAVERREDRAVNIRQNIQRFGLGHRMELTVSPSIEALADLPDPDAVFIGGGANKDLLSALWDRLPAGTRLVVNGVTLDTETLLAEWHAAKGGHLLRVELSEVQPLGSMRGWTPARPVTQWSVTT</sequence>
<dbReference type="InterPro" id="IPR000878">
    <property type="entry name" value="4pyrrol_Mease"/>
</dbReference>
<comment type="pathway">
    <text evidence="1">Cofactor biosynthesis; adenosylcobalamin biosynthesis.</text>
</comment>
<dbReference type="InterPro" id="IPR006365">
    <property type="entry name" value="Cbl_synth_CobL"/>
</dbReference>
<dbReference type="InterPro" id="IPR014008">
    <property type="entry name" value="Cbl_synth_MTase_CbiT"/>
</dbReference>
<reference evidence="7" key="2">
    <citation type="submission" date="2020-09" db="EMBL/GenBank/DDBJ databases">
        <authorList>
            <person name="Sun Q."/>
            <person name="Zhou Y."/>
        </authorList>
    </citation>
    <scope>NUCLEOTIDE SEQUENCE</scope>
    <source>
        <strain evidence="7">CGMCC 1.16012</strain>
    </source>
</reference>
<dbReference type="InterPro" id="IPR050714">
    <property type="entry name" value="Cobalamin_biosynth_MTase"/>
</dbReference>
<evidence type="ECO:0000313" key="8">
    <source>
        <dbReference type="Proteomes" id="UP000606730"/>
    </source>
</evidence>
<dbReference type="InterPro" id="IPR012818">
    <property type="entry name" value="CbiE"/>
</dbReference>
<evidence type="ECO:0000256" key="4">
    <source>
        <dbReference type="ARBA" id="ARBA00022679"/>
    </source>
</evidence>
<gene>
    <name evidence="7" type="primary">cobL</name>
    <name evidence="7" type="ORF">GCM10011517_30360</name>
</gene>
<evidence type="ECO:0000256" key="3">
    <source>
        <dbReference type="ARBA" id="ARBA00022603"/>
    </source>
</evidence>
<evidence type="ECO:0000259" key="6">
    <source>
        <dbReference type="Pfam" id="PF00590"/>
    </source>
</evidence>
<keyword evidence="3 7" id="KW-0489">Methyltransferase</keyword>
<dbReference type="GO" id="GO:0009236">
    <property type="term" value="P:cobalamin biosynthetic process"/>
    <property type="evidence" value="ECO:0007669"/>
    <property type="project" value="UniProtKB-KW"/>
</dbReference>
<dbReference type="AlphaFoldDB" id="A0A917EMK0"/>
<dbReference type="InterPro" id="IPR035996">
    <property type="entry name" value="4pyrrol_Methylase_sf"/>
</dbReference>
<evidence type="ECO:0000256" key="1">
    <source>
        <dbReference type="ARBA" id="ARBA00004953"/>
    </source>
</evidence>
<proteinExistence type="predicted"/>
<organism evidence="7 8">
    <name type="scientific">Actibacterium pelagium</name>
    <dbReference type="NCBI Taxonomy" id="2029103"/>
    <lineage>
        <taxon>Bacteria</taxon>
        <taxon>Pseudomonadati</taxon>
        <taxon>Pseudomonadota</taxon>
        <taxon>Alphaproteobacteria</taxon>
        <taxon>Rhodobacterales</taxon>
        <taxon>Roseobacteraceae</taxon>
        <taxon>Actibacterium</taxon>
    </lineage>
</organism>
<dbReference type="Pfam" id="PF00590">
    <property type="entry name" value="TP_methylase"/>
    <property type="match status" value="1"/>
</dbReference>
<dbReference type="NCBIfam" id="TIGR02469">
    <property type="entry name" value="CbiT"/>
    <property type="match status" value="1"/>
</dbReference>
<dbReference type="EMBL" id="BMKN01000003">
    <property type="protein sequence ID" value="GGE60765.1"/>
    <property type="molecule type" value="Genomic_DNA"/>
</dbReference>
<dbReference type="GO" id="GO:0008276">
    <property type="term" value="F:protein methyltransferase activity"/>
    <property type="evidence" value="ECO:0007669"/>
    <property type="project" value="InterPro"/>
</dbReference>
<dbReference type="OrthoDB" id="9787825at2"/>
<protein>
    <submittedName>
        <fullName evidence="7">Precorrin-6Y methyltransferase</fullName>
    </submittedName>
</protein>
<reference evidence="7" key="1">
    <citation type="journal article" date="2014" name="Int. J. Syst. Evol. Microbiol.">
        <title>Complete genome sequence of Corynebacterium casei LMG S-19264T (=DSM 44701T), isolated from a smear-ripened cheese.</title>
        <authorList>
            <consortium name="US DOE Joint Genome Institute (JGI-PGF)"/>
            <person name="Walter F."/>
            <person name="Albersmeier A."/>
            <person name="Kalinowski J."/>
            <person name="Ruckert C."/>
        </authorList>
    </citation>
    <scope>NUCLEOTIDE SEQUENCE</scope>
    <source>
        <strain evidence="7">CGMCC 1.16012</strain>
    </source>
</reference>
<keyword evidence="2" id="KW-0169">Cobalamin biosynthesis</keyword>
<dbReference type="Gene3D" id="3.40.1010.10">
    <property type="entry name" value="Cobalt-precorrin-4 Transmethylase, Domain 1"/>
    <property type="match status" value="1"/>
</dbReference>
<dbReference type="Gene3D" id="3.40.50.150">
    <property type="entry name" value="Vaccinia Virus protein VP39"/>
    <property type="match status" value="1"/>
</dbReference>
<comment type="caution">
    <text evidence="7">The sequence shown here is derived from an EMBL/GenBank/DDBJ whole genome shotgun (WGS) entry which is preliminary data.</text>
</comment>
<keyword evidence="8" id="KW-1185">Reference proteome</keyword>
<dbReference type="CDD" id="cd11644">
    <property type="entry name" value="Precorrin-6Y-MT"/>
    <property type="match status" value="1"/>
</dbReference>
<dbReference type="SUPFAM" id="SSF53790">
    <property type="entry name" value="Tetrapyrrole methylase"/>
    <property type="match status" value="1"/>
</dbReference>
<dbReference type="GO" id="GO:0032259">
    <property type="term" value="P:methylation"/>
    <property type="evidence" value="ECO:0007669"/>
    <property type="project" value="UniProtKB-KW"/>
</dbReference>
<dbReference type="InterPro" id="IPR029063">
    <property type="entry name" value="SAM-dependent_MTases_sf"/>
</dbReference>
<evidence type="ECO:0000256" key="2">
    <source>
        <dbReference type="ARBA" id="ARBA00022573"/>
    </source>
</evidence>
<accession>A0A917EMK0</accession>
<dbReference type="PIRSF" id="PIRSF036428">
    <property type="entry name" value="CobL"/>
    <property type="match status" value="1"/>
</dbReference>
<dbReference type="InterPro" id="IPR014777">
    <property type="entry name" value="4pyrrole_Mease_sub1"/>
</dbReference>
<keyword evidence="4" id="KW-0808">Transferase</keyword>
<dbReference type="RefSeq" id="WP_095595609.1">
    <property type="nucleotide sequence ID" value="NZ_BMKN01000003.1"/>
</dbReference>
<dbReference type="PANTHER" id="PTHR43182:SF1">
    <property type="entry name" value="COBALT-PRECORRIN-7 C(5)-METHYLTRANSFERASE"/>
    <property type="match status" value="1"/>
</dbReference>
<dbReference type="NCBIfam" id="TIGR02467">
    <property type="entry name" value="CbiE"/>
    <property type="match status" value="1"/>
</dbReference>
<feature type="domain" description="Tetrapyrrole methylase" evidence="6">
    <location>
        <begin position="7"/>
        <end position="188"/>
    </location>
</feature>